<keyword evidence="5" id="KW-0472">Membrane</keyword>
<keyword evidence="4" id="KW-0677">Repeat</keyword>
<name>A0AA88DED1_FICCA</name>
<dbReference type="PANTHER" id="PTHR48006:SF62">
    <property type="entry name" value="LEUCINE-RICH REPEAT TRANSMEMBRANE PROTEIN KINASE"/>
    <property type="match status" value="1"/>
</dbReference>
<evidence type="ECO:0000256" key="1">
    <source>
        <dbReference type="ARBA" id="ARBA00004479"/>
    </source>
</evidence>
<keyword evidence="2" id="KW-0433">Leucine-rich repeat</keyword>
<evidence type="ECO:0000256" key="6">
    <source>
        <dbReference type="ARBA" id="ARBA00023180"/>
    </source>
</evidence>
<evidence type="ECO:0000256" key="7">
    <source>
        <dbReference type="SAM" id="SignalP"/>
    </source>
</evidence>
<dbReference type="InterPro" id="IPR032675">
    <property type="entry name" value="LRR_dom_sf"/>
</dbReference>
<keyword evidence="3 7" id="KW-0732">Signal</keyword>
<dbReference type="PROSITE" id="PS51257">
    <property type="entry name" value="PROKAR_LIPOPROTEIN"/>
    <property type="match status" value="1"/>
</dbReference>
<evidence type="ECO:0000256" key="3">
    <source>
        <dbReference type="ARBA" id="ARBA00022729"/>
    </source>
</evidence>
<organism evidence="8 9">
    <name type="scientific">Ficus carica</name>
    <name type="common">Common fig</name>
    <dbReference type="NCBI Taxonomy" id="3494"/>
    <lineage>
        <taxon>Eukaryota</taxon>
        <taxon>Viridiplantae</taxon>
        <taxon>Streptophyta</taxon>
        <taxon>Embryophyta</taxon>
        <taxon>Tracheophyta</taxon>
        <taxon>Spermatophyta</taxon>
        <taxon>Magnoliopsida</taxon>
        <taxon>eudicotyledons</taxon>
        <taxon>Gunneridae</taxon>
        <taxon>Pentapetalae</taxon>
        <taxon>rosids</taxon>
        <taxon>fabids</taxon>
        <taxon>Rosales</taxon>
        <taxon>Moraceae</taxon>
        <taxon>Ficeae</taxon>
        <taxon>Ficus</taxon>
    </lineage>
</organism>
<evidence type="ECO:0000313" key="8">
    <source>
        <dbReference type="EMBL" id="GMN56513.1"/>
    </source>
</evidence>
<dbReference type="EMBL" id="BTGU01000064">
    <property type="protein sequence ID" value="GMN56513.1"/>
    <property type="molecule type" value="Genomic_DNA"/>
</dbReference>
<dbReference type="SUPFAM" id="SSF52058">
    <property type="entry name" value="L domain-like"/>
    <property type="match status" value="1"/>
</dbReference>
<feature type="chain" id="PRO_5041712500" evidence="7">
    <location>
        <begin position="27"/>
        <end position="251"/>
    </location>
</feature>
<dbReference type="Gene3D" id="3.80.10.10">
    <property type="entry name" value="Ribonuclease Inhibitor"/>
    <property type="match status" value="1"/>
</dbReference>
<proteinExistence type="predicted"/>
<dbReference type="Pfam" id="PF00560">
    <property type="entry name" value="LRR_1"/>
    <property type="match status" value="1"/>
</dbReference>
<gene>
    <name evidence="8" type="ORF">TIFTF001_025623</name>
</gene>
<feature type="signal peptide" evidence="7">
    <location>
        <begin position="1"/>
        <end position="26"/>
    </location>
</feature>
<evidence type="ECO:0000256" key="5">
    <source>
        <dbReference type="ARBA" id="ARBA00023136"/>
    </source>
</evidence>
<comment type="subcellular location">
    <subcellularLocation>
        <location evidence="1">Membrane</location>
        <topology evidence="1">Single-pass type I membrane protein</topology>
    </subcellularLocation>
</comment>
<sequence length="251" mass="27453">MVQGLSKSFLLIPLFTVCFLSLACLGVGPNRSDQPITDPDEARALNSFFNQWDIEAKSGQWNLSGEPCSGAAIDSTNFENSAYNPFIKCDCSYTNGLLCHITHLKVYALNVVGPIPEELWTLTYLKNLNLAGNFLTGPLSPSIGSLARIQYLRVGTNALSGQLPKEMGQLTNLLSLSLGPNNFSGPLPAELGNLLLLERLYIDSSGVRGEIPPTYAQMQNLNTLWASDIKLTGMIPEFIGNWQKLKILLFV</sequence>
<keyword evidence="9" id="KW-1185">Reference proteome</keyword>
<protein>
    <submittedName>
        <fullName evidence="8">Uncharacterized protein</fullName>
    </submittedName>
</protein>
<accession>A0AA88DED1</accession>
<evidence type="ECO:0000256" key="4">
    <source>
        <dbReference type="ARBA" id="ARBA00022737"/>
    </source>
</evidence>
<dbReference type="InterPro" id="IPR051824">
    <property type="entry name" value="LRR_Rcpt-Like_S/T_Kinase"/>
</dbReference>
<dbReference type="InterPro" id="IPR001611">
    <property type="entry name" value="Leu-rich_rpt"/>
</dbReference>
<dbReference type="GO" id="GO:0005886">
    <property type="term" value="C:plasma membrane"/>
    <property type="evidence" value="ECO:0007669"/>
    <property type="project" value="TreeGrafter"/>
</dbReference>
<keyword evidence="6" id="KW-0325">Glycoprotein</keyword>
<dbReference type="AlphaFoldDB" id="A0AA88DED1"/>
<dbReference type="FunFam" id="3.80.10.10:FF:000041">
    <property type="entry name" value="LRR receptor-like serine/threonine-protein kinase ERECTA"/>
    <property type="match status" value="1"/>
</dbReference>
<dbReference type="Proteomes" id="UP001187192">
    <property type="component" value="Unassembled WGS sequence"/>
</dbReference>
<reference evidence="8" key="1">
    <citation type="submission" date="2023-07" db="EMBL/GenBank/DDBJ databases">
        <title>draft genome sequence of fig (Ficus carica).</title>
        <authorList>
            <person name="Takahashi T."/>
            <person name="Nishimura K."/>
        </authorList>
    </citation>
    <scope>NUCLEOTIDE SEQUENCE</scope>
</reference>
<comment type="caution">
    <text evidence="8">The sequence shown here is derived from an EMBL/GenBank/DDBJ whole genome shotgun (WGS) entry which is preliminary data.</text>
</comment>
<evidence type="ECO:0000256" key="2">
    <source>
        <dbReference type="ARBA" id="ARBA00022614"/>
    </source>
</evidence>
<dbReference type="PANTHER" id="PTHR48006">
    <property type="entry name" value="LEUCINE-RICH REPEAT-CONTAINING PROTEIN DDB_G0281931-RELATED"/>
    <property type="match status" value="1"/>
</dbReference>
<evidence type="ECO:0000313" key="9">
    <source>
        <dbReference type="Proteomes" id="UP001187192"/>
    </source>
</evidence>